<keyword evidence="5 12" id="KW-0963">Cytoplasm</keyword>
<comment type="catalytic activity">
    <reaction evidence="11 12">
        <text>uridine(1498) in 16S rRNA + S-adenosyl-L-methionine = N(3)-methyluridine(1498) in 16S rRNA + S-adenosyl-L-homocysteine + H(+)</text>
        <dbReference type="Rhea" id="RHEA:42920"/>
        <dbReference type="Rhea" id="RHEA-COMP:10283"/>
        <dbReference type="Rhea" id="RHEA-COMP:10284"/>
        <dbReference type="ChEBI" id="CHEBI:15378"/>
        <dbReference type="ChEBI" id="CHEBI:57856"/>
        <dbReference type="ChEBI" id="CHEBI:59789"/>
        <dbReference type="ChEBI" id="CHEBI:65315"/>
        <dbReference type="ChEBI" id="CHEBI:74502"/>
        <dbReference type="EC" id="2.1.1.193"/>
    </reaction>
</comment>
<dbReference type="InterPro" id="IPR046886">
    <property type="entry name" value="RsmE_MTase_dom"/>
</dbReference>
<dbReference type="Pfam" id="PF20260">
    <property type="entry name" value="PUA_4"/>
    <property type="match status" value="1"/>
</dbReference>
<keyword evidence="9 12" id="KW-0949">S-adenosyl-L-methionine</keyword>
<evidence type="ECO:0000256" key="4">
    <source>
        <dbReference type="ARBA" id="ARBA00013673"/>
    </source>
</evidence>
<keyword evidence="8 12" id="KW-0808">Transferase</keyword>
<evidence type="ECO:0000256" key="7">
    <source>
        <dbReference type="ARBA" id="ARBA00022603"/>
    </source>
</evidence>
<dbReference type="Gene3D" id="3.40.1280.10">
    <property type="match status" value="1"/>
</dbReference>
<keyword evidence="6 12" id="KW-0698">rRNA processing</keyword>
<keyword evidence="7 12" id="KW-0489">Methyltransferase</keyword>
<evidence type="ECO:0000256" key="3">
    <source>
        <dbReference type="ARBA" id="ARBA00012328"/>
    </source>
</evidence>
<protein>
    <recommendedName>
        <fullName evidence="4 12">Ribosomal RNA small subunit methyltransferase E</fullName>
        <ecNumber evidence="3 12">2.1.1.193</ecNumber>
    </recommendedName>
</protein>
<dbReference type="GO" id="GO:0005737">
    <property type="term" value="C:cytoplasm"/>
    <property type="evidence" value="ECO:0007669"/>
    <property type="project" value="UniProtKB-SubCell"/>
</dbReference>
<keyword evidence="16" id="KW-1185">Reference proteome</keyword>
<dbReference type="PIRSF" id="PIRSF015601">
    <property type="entry name" value="MTase_slr0722"/>
    <property type="match status" value="1"/>
</dbReference>
<dbReference type="PANTHER" id="PTHR30027">
    <property type="entry name" value="RIBOSOMAL RNA SMALL SUBUNIT METHYLTRANSFERASE E"/>
    <property type="match status" value="1"/>
</dbReference>
<organism evidence="15 16">
    <name type="scientific">Halomicronema hongdechloris C2206</name>
    <dbReference type="NCBI Taxonomy" id="1641165"/>
    <lineage>
        <taxon>Bacteria</taxon>
        <taxon>Bacillati</taxon>
        <taxon>Cyanobacteriota</taxon>
        <taxon>Cyanophyceae</taxon>
        <taxon>Nodosilineales</taxon>
        <taxon>Nodosilineaceae</taxon>
        <taxon>Halomicronema</taxon>
    </lineage>
</organism>
<proteinExistence type="inferred from homology"/>
<evidence type="ECO:0000259" key="13">
    <source>
        <dbReference type="Pfam" id="PF04452"/>
    </source>
</evidence>
<dbReference type="InterPro" id="IPR006700">
    <property type="entry name" value="RsmE"/>
</dbReference>
<evidence type="ECO:0000313" key="16">
    <source>
        <dbReference type="Proteomes" id="UP000191901"/>
    </source>
</evidence>
<dbReference type="GO" id="GO:0070475">
    <property type="term" value="P:rRNA base methylation"/>
    <property type="evidence" value="ECO:0007669"/>
    <property type="project" value="TreeGrafter"/>
</dbReference>
<dbReference type="NCBIfam" id="NF008697">
    <property type="entry name" value="PRK11713.4-1"/>
    <property type="match status" value="1"/>
</dbReference>
<dbReference type="RefSeq" id="WP_225889238.1">
    <property type="nucleotide sequence ID" value="NZ_CP021983.2"/>
</dbReference>
<feature type="domain" description="Ribosomal RNA small subunit methyltransferase E methyltransferase" evidence="13">
    <location>
        <begin position="75"/>
        <end position="231"/>
    </location>
</feature>
<evidence type="ECO:0000256" key="6">
    <source>
        <dbReference type="ARBA" id="ARBA00022552"/>
    </source>
</evidence>
<dbReference type="EC" id="2.1.1.193" evidence="3 12"/>
<name>A0A1Z3HKN4_9CYAN</name>
<comment type="similarity">
    <text evidence="2 12">Belongs to the RNA methyltransferase RsmE family.</text>
</comment>
<comment type="subcellular location">
    <subcellularLocation>
        <location evidence="1 12">Cytoplasm</location>
    </subcellularLocation>
</comment>
<evidence type="ECO:0000256" key="2">
    <source>
        <dbReference type="ARBA" id="ARBA00005528"/>
    </source>
</evidence>
<dbReference type="PANTHER" id="PTHR30027:SF3">
    <property type="entry name" value="16S RRNA (URACIL(1498)-N(3))-METHYLTRANSFERASE"/>
    <property type="match status" value="1"/>
</dbReference>
<feature type="domain" description="Ribosomal RNA small subunit methyltransferase E PUA-like" evidence="14">
    <location>
        <begin position="20"/>
        <end position="55"/>
    </location>
</feature>
<reference evidence="15 16" key="1">
    <citation type="journal article" date="2016" name="Biochim. Biophys. Acta">
        <title>Characterization of red-shifted phycobilisomes isolated from the chlorophyll f-containing cyanobacterium Halomicronema hongdechloris.</title>
        <authorList>
            <person name="Li Y."/>
            <person name="Lin Y."/>
            <person name="Garvey C.J."/>
            <person name="Birch D."/>
            <person name="Corkery R.W."/>
            <person name="Loughlin P.C."/>
            <person name="Scheer H."/>
            <person name="Willows R.D."/>
            <person name="Chen M."/>
        </authorList>
    </citation>
    <scope>NUCLEOTIDE SEQUENCE [LARGE SCALE GENOMIC DNA]</scope>
    <source>
        <strain evidence="15 16">C2206</strain>
    </source>
</reference>
<dbReference type="InterPro" id="IPR046887">
    <property type="entry name" value="RsmE_PUA-like"/>
</dbReference>
<dbReference type="NCBIfam" id="TIGR00046">
    <property type="entry name" value="RsmE family RNA methyltransferase"/>
    <property type="match status" value="1"/>
</dbReference>
<gene>
    <name evidence="15" type="primary">rsmE</name>
    <name evidence="15" type="ORF">XM38_018050</name>
</gene>
<evidence type="ECO:0000256" key="11">
    <source>
        <dbReference type="ARBA" id="ARBA00047944"/>
    </source>
</evidence>
<dbReference type="InterPro" id="IPR029026">
    <property type="entry name" value="tRNA_m1G_MTases_N"/>
</dbReference>
<dbReference type="EMBL" id="CP021983">
    <property type="protein sequence ID" value="ASC70858.1"/>
    <property type="molecule type" value="Genomic_DNA"/>
</dbReference>
<evidence type="ECO:0000259" key="14">
    <source>
        <dbReference type="Pfam" id="PF20260"/>
    </source>
</evidence>
<evidence type="ECO:0000256" key="9">
    <source>
        <dbReference type="ARBA" id="ARBA00022691"/>
    </source>
</evidence>
<dbReference type="GO" id="GO:0070042">
    <property type="term" value="F:rRNA (uridine-N3-)-methyltransferase activity"/>
    <property type="evidence" value="ECO:0007669"/>
    <property type="project" value="TreeGrafter"/>
</dbReference>
<dbReference type="KEGG" id="hhg:XM38_018050"/>
<dbReference type="InterPro" id="IPR029028">
    <property type="entry name" value="Alpha/beta_knot_MTases"/>
</dbReference>
<dbReference type="AlphaFoldDB" id="A0A1Z3HKN4"/>
<dbReference type="Pfam" id="PF04452">
    <property type="entry name" value="Methyltrans_RNA"/>
    <property type="match status" value="1"/>
</dbReference>
<dbReference type="SUPFAM" id="SSF88697">
    <property type="entry name" value="PUA domain-like"/>
    <property type="match status" value="1"/>
</dbReference>
<dbReference type="InterPro" id="IPR015947">
    <property type="entry name" value="PUA-like_sf"/>
</dbReference>
<evidence type="ECO:0000256" key="1">
    <source>
        <dbReference type="ARBA" id="ARBA00004496"/>
    </source>
</evidence>
<dbReference type="CDD" id="cd18084">
    <property type="entry name" value="RsmE-like"/>
    <property type="match status" value="1"/>
</dbReference>
<dbReference type="STRING" id="1641165.XM38_19820"/>
<evidence type="ECO:0000313" key="15">
    <source>
        <dbReference type="EMBL" id="ASC70858.1"/>
    </source>
</evidence>
<evidence type="ECO:0000256" key="12">
    <source>
        <dbReference type="PIRNR" id="PIRNR015601"/>
    </source>
</evidence>
<sequence length="242" mass="26319">MTLQRLVVDPIQMQADQLHLTAEQQRYLHRVLRYRPGDRFMALDGHGHQWLAELTPDLALAVVVSPGASVVPAPQVDITLMAALPKGNSFDQVVRQATELGVSCIQPVISDRTLLHPSPKRLDRWRRIAAEAMEQSEQPRVPPILAPCPWSSLLIPSPEARYLCVARQDAPSLLACLLQQSYRRITIAIGPEGGWSPSEVEAALVAGFQPVSLGNTVLRAVTAPVVALAVAHAAANLQAVDH</sequence>
<accession>A0A1Z3HKN4</accession>
<evidence type="ECO:0000256" key="8">
    <source>
        <dbReference type="ARBA" id="ARBA00022679"/>
    </source>
</evidence>
<evidence type="ECO:0000256" key="10">
    <source>
        <dbReference type="ARBA" id="ARBA00025699"/>
    </source>
</evidence>
<dbReference type="SUPFAM" id="SSF75217">
    <property type="entry name" value="alpha/beta knot"/>
    <property type="match status" value="1"/>
</dbReference>
<comment type="function">
    <text evidence="10 12">Specifically methylates the N3 position of the uracil ring of uridine 1498 (m3U1498) in 16S rRNA. Acts on the fully assembled 30S ribosomal subunit.</text>
</comment>
<evidence type="ECO:0000256" key="5">
    <source>
        <dbReference type="ARBA" id="ARBA00022490"/>
    </source>
</evidence>
<dbReference type="Proteomes" id="UP000191901">
    <property type="component" value="Chromosome"/>
</dbReference>